<keyword evidence="7 8" id="KW-0472">Membrane</keyword>
<dbReference type="PROSITE" id="PS00216">
    <property type="entry name" value="SUGAR_TRANSPORT_1"/>
    <property type="match status" value="1"/>
</dbReference>
<feature type="transmembrane region" description="Helical" evidence="8">
    <location>
        <begin position="12"/>
        <end position="34"/>
    </location>
</feature>
<dbReference type="EMBL" id="QQTP01000001">
    <property type="protein sequence ID" value="RDJ29035.1"/>
    <property type="molecule type" value="Genomic_DNA"/>
</dbReference>
<dbReference type="InterPro" id="IPR004638">
    <property type="entry name" value="EmrB-like"/>
</dbReference>
<evidence type="ECO:0000256" key="8">
    <source>
        <dbReference type="SAM" id="Phobius"/>
    </source>
</evidence>
<comment type="subcellular location">
    <subcellularLocation>
        <location evidence="1">Cell membrane</location>
        <topology evidence="1">Multi-pass membrane protein</topology>
    </subcellularLocation>
</comment>
<feature type="transmembrane region" description="Helical" evidence="8">
    <location>
        <begin position="301"/>
        <end position="324"/>
    </location>
</feature>
<sequence>MTSLTVDDQARTRWILLLGVSLASFVGCIDFTIVNTAIADIQGGLAATVSEAQWIVAAFVMALSGFMVVSGRLADRYGRRRLFYIGMAAFTLGSLGAGAAPSIEALIGFRFVQGASAAALYTTTAAIVSDAFPEAMRGRALGLLFAANGIGLALGPVAGGVLVELLGWRWVFFVNVPFLLLSAVLCFSSVRETRDESDRGPLDWPGVGLLLAGLASLLLGLTQAKDWGWTAIPTLAATGGGLCLLLLFVVVERRAASPLIRLDLFANRRFAAAGIATFALAFFYCSAFFLMPLYLGVVRGYGSLLTGLMLLPTTALVALASPVVGKLADRHGPMPLLAAGLALLALSASLQMLFSEATSTPFVILAFATMGIGWGCILGPSTLAALSSVPKRLGGVAMGACWTIHNVGGATGLVLSTLLYRMLAEQALQSEAHLSSGIDPAWIDRLVSEPTVAAEQLARLLGGAPNPGLVDDFFTSGYRAAMGLLTAATLLALAAMVVLARRGARGNAPGA</sequence>
<feature type="transmembrane region" description="Helical" evidence="8">
    <location>
        <begin position="168"/>
        <end position="190"/>
    </location>
</feature>
<evidence type="ECO:0000256" key="6">
    <source>
        <dbReference type="ARBA" id="ARBA00022989"/>
    </source>
</evidence>
<evidence type="ECO:0000313" key="11">
    <source>
        <dbReference type="Proteomes" id="UP000255207"/>
    </source>
</evidence>
<organism evidence="10 11">
    <name type="scientific">Bosea caraganae</name>
    <dbReference type="NCBI Taxonomy" id="2763117"/>
    <lineage>
        <taxon>Bacteria</taxon>
        <taxon>Pseudomonadati</taxon>
        <taxon>Pseudomonadota</taxon>
        <taxon>Alphaproteobacteria</taxon>
        <taxon>Hyphomicrobiales</taxon>
        <taxon>Boseaceae</taxon>
        <taxon>Bosea</taxon>
    </lineage>
</organism>
<feature type="transmembrane region" description="Helical" evidence="8">
    <location>
        <begin position="107"/>
        <end position="128"/>
    </location>
</feature>
<proteinExistence type="inferred from homology"/>
<feature type="transmembrane region" description="Helical" evidence="8">
    <location>
        <begin position="360"/>
        <end position="386"/>
    </location>
</feature>
<dbReference type="PRINTS" id="PR01036">
    <property type="entry name" value="TCRTETB"/>
</dbReference>
<evidence type="ECO:0000259" key="9">
    <source>
        <dbReference type="PROSITE" id="PS50850"/>
    </source>
</evidence>
<feature type="domain" description="Major facilitator superfamily (MFS) profile" evidence="9">
    <location>
        <begin position="16"/>
        <end position="504"/>
    </location>
</feature>
<name>A0A370LBV6_9HYPH</name>
<keyword evidence="4" id="KW-1003">Cell membrane</keyword>
<feature type="transmembrane region" description="Helical" evidence="8">
    <location>
        <begin position="82"/>
        <end position="101"/>
    </location>
</feature>
<dbReference type="InterPro" id="IPR011701">
    <property type="entry name" value="MFS"/>
</dbReference>
<keyword evidence="6 8" id="KW-1133">Transmembrane helix</keyword>
<dbReference type="Gene3D" id="1.20.1250.20">
    <property type="entry name" value="MFS general substrate transporter like domains"/>
    <property type="match status" value="1"/>
</dbReference>
<dbReference type="OrthoDB" id="9791756at2"/>
<evidence type="ECO:0000256" key="4">
    <source>
        <dbReference type="ARBA" id="ARBA00022475"/>
    </source>
</evidence>
<comment type="caution">
    <text evidence="10">The sequence shown here is derived from an EMBL/GenBank/DDBJ whole genome shotgun (WGS) entry which is preliminary data.</text>
</comment>
<feature type="transmembrane region" description="Helical" evidence="8">
    <location>
        <begin position="54"/>
        <end position="70"/>
    </location>
</feature>
<dbReference type="CDD" id="cd17321">
    <property type="entry name" value="MFS_MMR_MDR_like"/>
    <property type="match status" value="1"/>
</dbReference>
<evidence type="ECO:0000256" key="2">
    <source>
        <dbReference type="ARBA" id="ARBA00008537"/>
    </source>
</evidence>
<evidence type="ECO:0000256" key="1">
    <source>
        <dbReference type="ARBA" id="ARBA00004651"/>
    </source>
</evidence>
<comment type="similarity">
    <text evidence="2">Belongs to the major facilitator superfamily. EmrB family.</text>
</comment>
<dbReference type="NCBIfam" id="TIGR00711">
    <property type="entry name" value="efflux_EmrB"/>
    <property type="match status" value="1"/>
</dbReference>
<feature type="transmembrane region" description="Helical" evidence="8">
    <location>
        <begin position="393"/>
        <end position="420"/>
    </location>
</feature>
<dbReference type="AlphaFoldDB" id="A0A370LBV6"/>
<feature type="transmembrane region" description="Helical" evidence="8">
    <location>
        <begin position="480"/>
        <end position="500"/>
    </location>
</feature>
<dbReference type="GO" id="GO:0022857">
    <property type="term" value="F:transmembrane transporter activity"/>
    <property type="evidence" value="ECO:0007669"/>
    <property type="project" value="InterPro"/>
</dbReference>
<keyword evidence="5 8" id="KW-0812">Transmembrane</keyword>
<feature type="transmembrane region" description="Helical" evidence="8">
    <location>
        <begin position="202"/>
        <end position="221"/>
    </location>
</feature>
<dbReference type="InterPro" id="IPR020846">
    <property type="entry name" value="MFS_dom"/>
</dbReference>
<evidence type="ECO:0000256" key="3">
    <source>
        <dbReference type="ARBA" id="ARBA00022448"/>
    </source>
</evidence>
<evidence type="ECO:0000256" key="5">
    <source>
        <dbReference type="ARBA" id="ARBA00022692"/>
    </source>
</evidence>
<feature type="transmembrane region" description="Helical" evidence="8">
    <location>
        <begin position="336"/>
        <end position="354"/>
    </location>
</feature>
<accession>A0A370LBV6</accession>
<gene>
    <name evidence="10" type="ORF">DWE98_00155</name>
</gene>
<dbReference type="PANTHER" id="PTHR42718">
    <property type="entry name" value="MAJOR FACILITATOR SUPERFAMILY MULTIDRUG TRANSPORTER MFSC"/>
    <property type="match status" value="1"/>
</dbReference>
<dbReference type="RefSeq" id="WP_114827152.1">
    <property type="nucleotide sequence ID" value="NZ_QQTO01000019.1"/>
</dbReference>
<dbReference type="GO" id="GO:0005886">
    <property type="term" value="C:plasma membrane"/>
    <property type="evidence" value="ECO:0007669"/>
    <property type="project" value="UniProtKB-SubCell"/>
</dbReference>
<dbReference type="PANTHER" id="PTHR42718:SF9">
    <property type="entry name" value="MAJOR FACILITATOR SUPERFAMILY MULTIDRUG TRANSPORTER MFSC"/>
    <property type="match status" value="1"/>
</dbReference>
<dbReference type="PROSITE" id="PS50850">
    <property type="entry name" value="MFS"/>
    <property type="match status" value="1"/>
</dbReference>
<dbReference type="Gene3D" id="1.20.1720.10">
    <property type="entry name" value="Multidrug resistance protein D"/>
    <property type="match status" value="1"/>
</dbReference>
<dbReference type="InterPro" id="IPR036259">
    <property type="entry name" value="MFS_trans_sf"/>
</dbReference>
<feature type="transmembrane region" description="Helical" evidence="8">
    <location>
        <begin position="140"/>
        <end position="162"/>
    </location>
</feature>
<protein>
    <submittedName>
        <fullName evidence="10">MFS transporter</fullName>
    </submittedName>
</protein>
<keyword evidence="11" id="KW-1185">Reference proteome</keyword>
<feature type="transmembrane region" description="Helical" evidence="8">
    <location>
        <begin position="270"/>
        <end position="295"/>
    </location>
</feature>
<dbReference type="Proteomes" id="UP000255207">
    <property type="component" value="Unassembled WGS sequence"/>
</dbReference>
<reference evidence="11" key="1">
    <citation type="submission" date="2018-07" db="EMBL/GenBank/DDBJ databases">
        <authorList>
            <person name="Safronova V.I."/>
            <person name="Chirak E.R."/>
            <person name="Sazanova A.L."/>
        </authorList>
    </citation>
    <scope>NUCLEOTIDE SEQUENCE [LARGE SCALE GENOMIC DNA]</scope>
    <source>
        <strain evidence="11">RCAM04685</strain>
    </source>
</reference>
<evidence type="ECO:0000313" key="10">
    <source>
        <dbReference type="EMBL" id="RDJ29035.1"/>
    </source>
</evidence>
<keyword evidence="3" id="KW-0813">Transport</keyword>
<dbReference type="InterPro" id="IPR005829">
    <property type="entry name" value="Sugar_transporter_CS"/>
</dbReference>
<evidence type="ECO:0000256" key="7">
    <source>
        <dbReference type="ARBA" id="ARBA00023136"/>
    </source>
</evidence>
<feature type="transmembrane region" description="Helical" evidence="8">
    <location>
        <begin position="227"/>
        <end position="250"/>
    </location>
</feature>
<dbReference type="SUPFAM" id="SSF103473">
    <property type="entry name" value="MFS general substrate transporter"/>
    <property type="match status" value="2"/>
</dbReference>
<dbReference type="Pfam" id="PF07690">
    <property type="entry name" value="MFS_1"/>
    <property type="match status" value="1"/>
</dbReference>